<evidence type="ECO:0000313" key="3">
    <source>
        <dbReference type="EMBL" id="RFT16204.1"/>
    </source>
</evidence>
<evidence type="ECO:0000256" key="1">
    <source>
        <dbReference type="SAM" id="Phobius"/>
    </source>
</evidence>
<comment type="caution">
    <text evidence="3">The sequence shown here is derived from an EMBL/GenBank/DDBJ whole genome shotgun (WGS) entry which is preliminary data.</text>
</comment>
<evidence type="ECO:0000313" key="4">
    <source>
        <dbReference type="Proteomes" id="UP000257323"/>
    </source>
</evidence>
<proteinExistence type="predicted"/>
<feature type="transmembrane region" description="Helical" evidence="1">
    <location>
        <begin position="84"/>
        <end position="102"/>
    </location>
</feature>
<organism evidence="3 4">
    <name type="scientific">Candidatus Saccharicenans subterraneus</name>
    <dbReference type="NCBI Taxonomy" id="2508984"/>
    <lineage>
        <taxon>Bacteria</taxon>
        <taxon>Candidatus Aminicenantota</taxon>
        <taxon>Candidatus Aminicenantia</taxon>
        <taxon>Candidatus Aminicenantales</taxon>
        <taxon>Candidatus Saccharicenantaceae</taxon>
        <taxon>Candidatus Saccharicenans</taxon>
    </lineage>
</organism>
<dbReference type="Pfam" id="PF13490">
    <property type="entry name" value="zf-HC2"/>
    <property type="match status" value="1"/>
</dbReference>
<dbReference type="InterPro" id="IPR027383">
    <property type="entry name" value="Znf_put"/>
</dbReference>
<name>A0A3E2BNB1_9BACT</name>
<protein>
    <recommendedName>
        <fullName evidence="2">Putative zinc-finger domain-containing protein</fullName>
    </recommendedName>
</protein>
<keyword evidence="1" id="KW-0472">Membrane</keyword>
<feature type="domain" description="Putative zinc-finger" evidence="2">
    <location>
        <begin position="6"/>
        <end position="36"/>
    </location>
</feature>
<dbReference type="EMBL" id="QUAH01000004">
    <property type="protein sequence ID" value="RFT16204.1"/>
    <property type="molecule type" value="Genomic_DNA"/>
</dbReference>
<keyword evidence="1" id="KW-0812">Transmembrane</keyword>
<dbReference type="Proteomes" id="UP000257323">
    <property type="component" value="Unassembled WGS sequence"/>
</dbReference>
<sequence length="215" mass="24301">MSKCKFEDLIDGYLLNKLSEGDKEAFEEHYFNCSSCFEKLQERDVIIRTIKNNPALLEEKEEVRSSVLASLRREVASFLTVRQLAFAGVTALLVMIIVFAVLPRGQAPAPNFFLTDEETVRGSSITLISPVIDMSQIPSSFEWKKLGENIEYQISIFNGQLLWKATTRENRITLPDEVKARMVPGEKYSWQVKAFGPDGTLIAVSSRVQFKISAK</sequence>
<gene>
    <name evidence="3" type="ORF">OP8BY_1808</name>
</gene>
<keyword evidence="1" id="KW-1133">Transmembrane helix</keyword>
<evidence type="ECO:0000259" key="2">
    <source>
        <dbReference type="Pfam" id="PF13490"/>
    </source>
</evidence>
<accession>A0A3E2BNB1</accession>
<dbReference type="AlphaFoldDB" id="A0A3E2BNB1"/>
<reference evidence="3 4" key="1">
    <citation type="submission" date="2018-08" db="EMBL/GenBank/DDBJ databases">
        <title>Genome analysis of the thermophilic bacterium of the candidate phylum Aminicenantes from deep subsurface aquifer revealed its physiology and ecological role.</title>
        <authorList>
            <person name="Kadnikov V.V."/>
            <person name="Mardanov A.V."/>
            <person name="Beletsky A.V."/>
            <person name="Karnachuk O.V."/>
            <person name="Ravin N.V."/>
        </authorList>
    </citation>
    <scope>NUCLEOTIDE SEQUENCE [LARGE SCALE GENOMIC DNA]</scope>
    <source>
        <strain evidence="3">BY38</strain>
    </source>
</reference>